<organism evidence="12 13">
    <name type="scientific">Dendrobium nobile</name>
    <name type="common">Orchid</name>
    <dbReference type="NCBI Taxonomy" id="94219"/>
    <lineage>
        <taxon>Eukaryota</taxon>
        <taxon>Viridiplantae</taxon>
        <taxon>Streptophyta</taxon>
        <taxon>Embryophyta</taxon>
        <taxon>Tracheophyta</taxon>
        <taxon>Spermatophyta</taxon>
        <taxon>Magnoliopsida</taxon>
        <taxon>Liliopsida</taxon>
        <taxon>Asparagales</taxon>
        <taxon>Orchidaceae</taxon>
        <taxon>Epidendroideae</taxon>
        <taxon>Malaxideae</taxon>
        <taxon>Dendrobiinae</taxon>
        <taxon>Dendrobium</taxon>
    </lineage>
</organism>
<evidence type="ECO:0000256" key="3">
    <source>
        <dbReference type="ARBA" id="ARBA00012780"/>
    </source>
</evidence>
<dbReference type="InterPro" id="IPR000490">
    <property type="entry name" value="Glyco_hydro_17"/>
</dbReference>
<dbReference type="PANTHER" id="PTHR32227">
    <property type="entry name" value="GLUCAN ENDO-1,3-BETA-GLUCOSIDASE BG1-RELATED-RELATED"/>
    <property type="match status" value="1"/>
</dbReference>
<evidence type="ECO:0000313" key="12">
    <source>
        <dbReference type="EMBL" id="KAI0497976.1"/>
    </source>
</evidence>
<dbReference type="GO" id="GO:0006952">
    <property type="term" value="P:defense response"/>
    <property type="evidence" value="ECO:0007669"/>
    <property type="project" value="UniProtKB-KW"/>
</dbReference>
<evidence type="ECO:0000256" key="4">
    <source>
        <dbReference type="ARBA" id="ARBA00022729"/>
    </source>
</evidence>
<keyword evidence="7" id="KW-1015">Disulfide bond</keyword>
<dbReference type="InterPro" id="IPR017853">
    <property type="entry name" value="GH"/>
</dbReference>
<evidence type="ECO:0000256" key="9">
    <source>
        <dbReference type="RuleBase" id="RU004335"/>
    </source>
</evidence>
<evidence type="ECO:0000259" key="11">
    <source>
        <dbReference type="SMART" id="SM00768"/>
    </source>
</evidence>
<dbReference type="Pfam" id="PF07983">
    <property type="entry name" value="X8"/>
    <property type="match status" value="1"/>
</dbReference>
<comment type="similarity">
    <text evidence="2 9">Belongs to the glycosyl hydrolase 17 family.</text>
</comment>
<dbReference type="Gene3D" id="1.20.58.1040">
    <property type="match status" value="1"/>
</dbReference>
<evidence type="ECO:0000256" key="6">
    <source>
        <dbReference type="ARBA" id="ARBA00022821"/>
    </source>
</evidence>
<reference evidence="12" key="1">
    <citation type="journal article" date="2022" name="Front. Genet.">
        <title>Chromosome-Scale Assembly of the Dendrobium nobile Genome Provides Insights Into the Molecular Mechanism of the Biosynthesis of the Medicinal Active Ingredient of Dendrobium.</title>
        <authorList>
            <person name="Xu Q."/>
            <person name="Niu S.-C."/>
            <person name="Li K.-L."/>
            <person name="Zheng P.-J."/>
            <person name="Zhang X.-J."/>
            <person name="Jia Y."/>
            <person name="Liu Y."/>
            <person name="Niu Y.-X."/>
            <person name="Yu L.-H."/>
            <person name="Chen D.-F."/>
            <person name="Zhang G.-Q."/>
        </authorList>
    </citation>
    <scope>NUCLEOTIDE SEQUENCE</scope>
    <source>
        <tissue evidence="12">Leaf</tissue>
    </source>
</reference>
<keyword evidence="13" id="KW-1185">Reference proteome</keyword>
<evidence type="ECO:0000256" key="8">
    <source>
        <dbReference type="ARBA" id="ARBA00023295"/>
    </source>
</evidence>
<dbReference type="EMBL" id="JAGYWB010000015">
    <property type="protein sequence ID" value="KAI0497976.1"/>
    <property type="molecule type" value="Genomic_DNA"/>
</dbReference>
<dbReference type="AlphaFoldDB" id="A0A8T3AN55"/>
<feature type="domain" description="X8" evidence="11">
    <location>
        <begin position="362"/>
        <end position="447"/>
    </location>
</feature>
<proteinExistence type="inferred from homology"/>
<accession>A0A8T3AN55</accession>
<dbReference type="GO" id="GO:0005975">
    <property type="term" value="P:carbohydrate metabolic process"/>
    <property type="evidence" value="ECO:0007669"/>
    <property type="project" value="InterPro"/>
</dbReference>
<evidence type="ECO:0000256" key="2">
    <source>
        <dbReference type="ARBA" id="ARBA00008773"/>
    </source>
</evidence>
<keyword evidence="6" id="KW-0611">Plant defense</keyword>
<evidence type="ECO:0000256" key="5">
    <source>
        <dbReference type="ARBA" id="ARBA00022801"/>
    </source>
</evidence>
<dbReference type="FunFam" id="1.20.58.1040:FF:000010">
    <property type="entry name" value="Glucan endo-13-beta-glucosidase 4"/>
    <property type="match status" value="1"/>
</dbReference>
<evidence type="ECO:0000256" key="1">
    <source>
        <dbReference type="ARBA" id="ARBA00000382"/>
    </source>
</evidence>
<evidence type="ECO:0000313" key="13">
    <source>
        <dbReference type="Proteomes" id="UP000829196"/>
    </source>
</evidence>
<dbReference type="SMART" id="SM00768">
    <property type="entry name" value="X8"/>
    <property type="match status" value="1"/>
</dbReference>
<evidence type="ECO:0000256" key="7">
    <source>
        <dbReference type="ARBA" id="ARBA00023157"/>
    </source>
</evidence>
<evidence type="ECO:0000256" key="10">
    <source>
        <dbReference type="SAM" id="SignalP"/>
    </source>
</evidence>
<dbReference type="GO" id="GO:0042973">
    <property type="term" value="F:glucan endo-1,3-beta-D-glucosidase activity"/>
    <property type="evidence" value="ECO:0007669"/>
    <property type="project" value="UniProtKB-EC"/>
</dbReference>
<dbReference type="Proteomes" id="UP000829196">
    <property type="component" value="Unassembled WGS sequence"/>
</dbReference>
<comment type="caution">
    <text evidence="12">The sequence shown here is derived from an EMBL/GenBank/DDBJ whole genome shotgun (WGS) entry which is preliminary data.</text>
</comment>
<dbReference type="Gene3D" id="3.20.20.80">
    <property type="entry name" value="Glycosidases"/>
    <property type="match status" value="1"/>
</dbReference>
<dbReference type="FunFam" id="3.20.20.80:FF:000002">
    <property type="entry name" value="Glucan endo-1,3-beta-glucosidase 3"/>
    <property type="match status" value="1"/>
</dbReference>
<dbReference type="SUPFAM" id="SSF51445">
    <property type="entry name" value="(Trans)glycosidases"/>
    <property type="match status" value="1"/>
</dbReference>
<protein>
    <recommendedName>
        <fullName evidence="3">glucan endo-1,3-beta-D-glucosidase</fullName>
        <ecNumber evidence="3">3.2.1.39</ecNumber>
    </recommendedName>
</protein>
<keyword evidence="5" id="KW-0378">Hydrolase</keyword>
<dbReference type="OrthoDB" id="941679at2759"/>
<dbReference type="EC" id="3.2.1.39" evidence="3"/>
<comment type="catalytic activity">
    <reaction evidence="1">
        <text>Hydrolysis of (1-&gt;3)-beta-D-glucosidic linkages in (1-&gt;3)-beta-D-glucans.</text>
        <dbReference type="EC" id="3.2.1.39"/>
    </reaction>
</comment>
<dbReference type="InterPro" id="IPR012946">
    <property type="entry name" value="X8"/>
</dbReference>
<keyword evidence="4 10" id="KW-0732">Signal</keyword>
<gene>
    <name evidence="12" type="ORF">KFK09_021217</name>
</gene>
<dbReference type="InterPro" id="IPR044965">
    <property type="entry name" value="Glyco_hydro_17_plant"/>
</dbReference>
<name>A0A8T3AN55_DENNO</name>
<dbReference type="Pfam" id="PF00332">
    <property type="entry name" value="Glyco_hydro_17"/>
    <property type="match status" value="1"/>
</dbReference>
<dbReference type="SMR" id="A0A8T3AN55"/>
<feature type="signal peptide" evidence="10">
    <location>
        <begin position="1"/>
        <end position="22"/>
    </location>
</feature>
<keyword evidence="8" id="KW-0326">Glycosidase</keyword>
<feature type="chain" id="PRO_5035746434" description="glucan endo-1,3-beta-D-glucosidase" evidence="10">
    <location>
        <begin position="23"/>
        <end position="493"/>
    </location>
</feature>
<sequence length="493" mass="52981">MLLGIWKRGIVLLAFLLSHALGSFVGINIGTDISNLPSASTIVSILQAQKIKHVRLFEADHQLLTALANTGIEVMVGVPNDQLLQIGESRSAAADWINKNIAAYLPGTNITYIAVGNEVLTSIPNAAVVLVPAMQFIHSALLAANLDFQIHVSSPHSVNVIPQSFPPSTATFNSTLNSIMYQYLQFLKNTGSSFMLNAQPYYSYTKANGIYPIEYALFRSLNPDNQILDPNTLFSYTNMFDTMVDAVYFAIQALNFSGIPIIVTQSGWPSSGGDNETDANVDNALAYNTNLIHHVLNNSGTPSQPKMPINTYIYELFNEDLRAGPLSEKNWGVFFPNGTAVYSLNFESVVDGGTISSGLSGVFCVAKLSANSQNLKQGLDWACGPGGANCSSIQPGQPCYESDDLSAVASYAYNDYYHRTQASGGTCNFDNTAVITTNDPSHGLCIFAGSSTTNSSASKGPASDSSPSVGVERLQAFSSGYLVLVLLLLFFCW</sequence>